<dbReference type="PROSITE" id="PS50043">
    <property type="entry name" value="HTH_LUXR_2"/>
    <property type="match status" value="1"/>
</dbReference>
<comment type="caution">
    <text evidence="3">The sequence shown here is derived from an EMBL/GenBank/DDBJ whole genome shotgun (WGS) entry which is preliminary data.</text>
</comment>
<sequence length="538" mass="57546">MSTGPDVPTVDWVARHDRLAARRDELTSRELDELGLAAWFIGRPAESERAWDDAHRAYLADGDTDAAIRCVFWLGFTLSDRGEAVRAGAWMARLFELLGSVPHTPDADAAATVARSAAAFAAGRDAEAASLAEQAVALARDAGDADLEVLATMSMGRALVHAGRLVEGFACMDRVMLAVASGRVGDRAAGPAYCAVIASCLDRWDVDRARVWTRDLGAWCDAQQGLEPFRGECSVHRATVQRLLGEWDEAGATLTAVCDRELRAQTLENAYYGLAELCRLTGRRDEAEAAYRRAADLGREVQPGLALLRRDQGRLAAARAGIARALAAGGLPSTRAELLSACAELEAERGGDLGLARRAVAELRTLADTVGTDYLRAQADRAEARLLIGTDGAPRALPLLRRSWSVWRHLEAPYEAATTRVLMGRAARAAGDEEAAQLEFDAARTVLTGLGAVPDLDRLERVAAGDGRPAASAGLTRREVEVLRLIAAGRSNRQIADELFLSERTVARHVSNILGKLGLANRAAATAFAFEHGLTATA</sequence>
<dbReference type="EMBL" id="JBHSJC010000001">
    <property type="protein sequence ID" value="MFC4827638.1"/>
    <property type="molecule type" value="Genomic_DNA"/>
</dbReference>
<evidence type="ECO:0000313" key="3">
    <source>
        <dbReference type="EMBL" id="MFC4827638.1"/>
    </source>
</evidence>
<dbReference type="InterPro" id="IPR036388">
    <property type="entry name" value="WH-like_DNA-bd_sf"/>
</dbReference>
<protein>
    <submittedName>
        <fullName evidence="3">LuxR C-terminal-related transcriptional regulator</fullName>
    </submittedName>
</protein>
<dbReference type="SUPFAM" id="SSF48452">
    <property type="entry name" value="TPR-like"/>
    <property type="match status" value="2"/>
</dbReference>
<dbReference type="InterPro" id="IPR000792">
    <property type="entry name" value="Tscrpt_reg_LuxR_C"/>
</dbReference>
<dbReference type="Gene3D" id="1.25.40.10">
    <property type="entry name" value="Tetratricopeptide repeat domain"/>
    <property type="match status" value="2"/>
</dbReference>
<dbReference type="PROSITE" id="PS00622">
    <property type="entry name" value="HTH_LUXR_1"/>
    <property type="match status" value="1"/>
</dbReference>
<dbReference type="InterPro" id="IPR011990">
    <property type="entry name" value="TPR-like_helical_dom_sf"/>
</dbReference>
<dbReference type="Pfam" id="PF00196">
    <property type="entry name" value="GerE"/>
    <property type="match status" value="1"/>
</dbReference>
<evidence type="ECO:0000259" key="2">
    <source>
        <dbReference type="PROSITE" id="PS50043"/>
    </source>
</evidence>
<proteinExistence type="predicted"/>
<dbReference type="InterPro" id="IPR039420">
    <property type="entry name" value="WalR-like"/>
</dbReference>
<organism evidence="3 4">
    <name type="scientific">Agromyces aurantiacus</name>
    <dbReference type="NCBI Taxonomy" id="165814"/>
    <lineage>
        <taxon>Bacteria</taxon>
        <taxon>Bacillati</taxon>
        <taxon>Actinomycetota</taxon>
        <taxon>Actinomycetes</taxon>
        <taxon>Micrococcales</taxon>
        <taxon>Microbacteriaceae</taxon>
        <taxon>Agromyces</taxon>
    </lineage>
</organism>
<dbReference type="SUPFAM" id="SSF46894">
    <property type="entry name" value="C-terminal effector domain of the bipartite response regulators"/>
    <property type="match status" value="1"/>
</dbReference>
<dbReference type="PRINTS" id="PR00038">
    <property type="entry name" value="HTHLUXR"/>
</dbReference>
<reference evidence="4" key="1">
    <citation type="journal article" date="2019" name="Int. J. Syst. Evol. Microbiol.">
        <title>The Global Catalogue of Microorganisms (GCM) 10K type strain sequencing project: providing services to taxonomists for standard genome sequencing and annotation.</title>
        <authorList>
            <consortium name="The Broad Institute Genomics Platform"/>
            <consortium name="The Broad Institute Genome Sequencing Center for Infectious Disease"/>
            <person name="Wu L."/>
            <person name="Ma J."/>
        </authorList>
    </citation>
    <scope>NUCLEOTIDE SEQUENCE [LARGE SCALE GENOMIC DNA]</scope>
    <source>
        <strain evidence="4">CGMCC 1.12192</strain>
    </source>
</reference>
<dbReference type="Gene3D" id="1.10.10.10">
    <property type="entry name" value="Winged helix-like DNA-binding domain superfamily/Winged helix DNA-binding domain"/>
    <property type="match status" value="1"/>
</dbReference>
<gene>
    <name evidence="3" type="ORF">ACFPER_02480</name>
</gene>
<name>A0ABV9R2Q4_9MICO</name>
<keyword evidence="1" id="KW-0238">DNA-binding</keyword>
<keyword evidence="4" id="KW-1185">Reference proteome</keyword>
<evidence type="ECO:0000313" key="4">
    <source>
        <dbReference type="Proteomes" id="UP001595960"/>
    </source>
</evidence>
<dbReference type="PANTHER" id="PTHR43214:SF43">
    <property type="entry name" value="TWO-COMPONENT RESPONSE REGULATOR"/>
    <property type="match status" value="1"/>
</dbReference>
<dbReference type="RefSeq" id="WP_204395679.1">
    <property type="nucleotide sequence ID" value="NZ_JAFBBW010000001.1"/>
</dbReference>
<feature type="domain" description="HTH luxR-type" evidence="2">
    <location>
        <begin position="468"/>
        <end position="533"/>
    </location>
</feature>
<dbReference type="SMART" id="SM00421">
    <property type="entry name" value="HTH_LUXR"/>
    <property type="match status" value="1"/>
</dbReference>
<dbReference type="CDD" id="cd06170">
    <property type="entry name" value="LuxR_C_like"/>
    <property type="match status" value="1"/>
</dbReference>
<dbReference type="PANTHER" id="PTHR43214">
    <property type="entry name" value="TWO-COMPONENT RESPONSE REGULATOR"/>
    <property type="match status" value="1"/>
</dbReference>
<dbReference type="Proteomes" id="UP001595960">
    <property type="component" value="Unassembled WGS sequence"/>
</dbReference>
<accession>A0ABV9R2Q4</accession>
<dbReference type="InterPro" id="IPR016032">
    <property type="entry name" value="Sig_transdc_resp-reg_C-effctor"/>
</dbReference>
<evidence type="ECO:0000256" key="1">
    <source>
        <dbReference type="ARBA" id="ARBA00023125"/>
    </source>
</evidence>